<proteinExistence type="predicted"/>
<keyword evidence="5" id="KW-1185">Reference proteome</keyword>
<reference evidence="5" key="1">
    <citation type="journal article" date="2019" name="Int. J. Syst. Evol. Microbiol.">
        <title>The Global Catalogue of Microorganisms (GCM) 10K type strain sequencing project: providing services to taxonomists for standard genome sequencing and annotation.</title>
        <authorList>
            <consortium name="The Broad Institute Genomics Platform"/>
            <consortium name="The Broad Institute Genome Sequencing Center for Infectious Disease"/>
            <person name="Wu L."/>
            <person name="Ma J."/>
        </authorList>
    </citation>
    <scope>NUCLEOTIDE SEQUENCE [LARGE SCALE GENOMIC DNA]</scope>
    <source>
        <strain evidence="5">LMG 29247</strain>
    </source>
</reference>
<evidence type="ECO:0000313" key="5">
    <source>
        <dbReference type="Proteomes" id="UP001597304"/>
    </source>
</evidence>
<keyword evidence="1" id="KW-0238">DNA-binding</keyword>
<dbReference type="InterPro" id="IPR010095">
    <property type="entry name" value="Cas12f1-like_TNB"/>
</dbReference>
<gene>
    <name evidence="4" type="ORF">ACFSF0_19065</name>
</gene>
<feature type="domain" description="Cas12f1-like TNB" evidence="3">
    <location>
        <begin position="411"/>
        <end position="473"/>
    </location>
</feature>
<dbReference type="EMBL" id="JBHUEJ010000046">
    <property type="protein sequence ID" value="MFD1712703.1"/>
    <property type="molecule type" value="Genomic_DNA"/>
</dbReference>
<dbReference type="Proteomes" id="UP001597304">
    <property type="component" value="Unassembled WGS sequence"/>
</dbReference>
<dbReference type="Pfam" id="PF07282">
    <property type="entry name" value="Cas12f1-like_TNB"/>
    <property type="match status" value="1"/>
</dbReference>
<sequence>MHRRFTFGTPNRAGFDPAAMRVLDKHRRLFNAYVDLHNKYLERTAEALDIVIPTDRPSTLERATWHAAARAAAASQTTKDNRAALREGAACLGADVYWQNRRAIWDRFFRLHLTATRDLKRLQPKAPAVTPKIKGNFTYRPKRPLSPSEFMTAGAALGEQTVSPLSVVTDPGSKHALLRMPIDKLDDARGNYIYGEWPFVMHRQLPDDCQVHEVNVSGTQHGALWRQEVSFLVSVPTPALTPAQGRPHAALDVGWRMTHDGLLVTTTLIGDQITRFVLPLSIVADFAYLENVDAELTRTSRAAVASPSGEVPSQSWRALLRASRTGAGLNPAQLTSIRRWALHTRSLRHESQNLWARLSRERLALYRKYANTLCSTVSRIAVERLNLRALMFEDAQLPIHRSQQSMAAVSELLRCVREAAESHGIAVVQVSPHLTTRQHIACGHINPPATGAVVHCKGCGLAYDPDENAARQIAQRAFGPQSADRLNMSRPDAATPAVPSQAPEAHLSTESVDNRA</sequence>
<comment type="caution">
    <text evidence="4">The sequence shown here is derived from an EMBL/GenBank/DDBJ whole genome shotgun (WGS) entry which is preliminary data.</text>
</comment>
<name>A0ABW4KZC8_9BURK</name>
<evidence type="ECO:0000256" key="1">
    <source>
        <dbReference type="ARBA" id="ARBA00023125"/>
    </source>
</evidence>
<feature type="region of interest" description="Disordered" evidence="2">
    <location>
        <begin position="477"/>
        <end position="516"/>
    </location>
</feature>
<protein>
    <submittedName>
        <fullName evidence="4">Zinc ribbon domain-containing protein</fullName>
    </submittedName>
</protein>
<evidence type="ECO:0000313" key="4">
    <source>
        <dbReference type="EMBL" id="MFD1712703.1"/>
    </source>
</evidence>
<evidence type="ECO:0000256" key="2">
    <source>
        <dbReference type="SAM" id="MobiDB-lite"/>
    </source>
</evidence>
<accession>A0ABW4KZC8</accession>
<evidence type="ECO:0000259" key="3">
    <source>
        <dbReference type="Pfam" id="PF07282"/>
    </source>
</evidence>
<organism evidence="4 5">
    <name type="scientific">Ottowia flava</name>
    <dbReference type="NCBI Taxonomy" id="2675430"/>
    <lineage>
        <taxon>Bacteria</taxon>
        <taxon>Pseudomonadati</taxon>
        <taxon>Pseudomonadota</taxon>
        <taxon>Betaproteobacteria</taxon>
        <taxon>Burkholderiales</taxon>
        <taxon>Comamonadaceae</taxon>
        <taxon>Ottowia</taxon>
    </lineage>
</organism>